<dbReference type="Pfam" id="PF13184">
    <property type="entry name" value="KH_NusA_1st"/>
    <property type="match status" value="1"/>
</dbReference>
<evidence type="ECO:0000256" key="6">
    <source>
        <dbReference type="ARBA" id="ARBA00023163"/>
    </source>
</evidence>
<evidence type="ECO:0000313" key="10">
    <source>
        <dbReference type="Proteomes" id="UP000070467"/>
    </source>
</evidence>
<dbReference type="InterPro" id="IPR013735">
    <property type="entry name" value="TF_NusA_N"/>
</dbReference>
<dbReference type="PROSITE" id="PS50084">
    <property type="entry name" value="KH_TYPE_1"/>
    <property type="match status" value="1"/>
</dbReference>
<accession>A0ABR5TMR7</accession>
<keyword evidence="4 7" id="KW-0694">RNA-binding</keyword>
<dbReference type="InterPro" id="IPR010213">
    <property type="entry name" value="TF_NusA"/>
</dbReference>
<dbReference type="InterPro" id="IPR012340">
    <property type="entry name" value="NA-bd_OB-fold"/>
</dbReference>
<dbReference type="InterPro" id="IPR009019">
    <property type="entry name" value="KH_sf_prok-type"/>
</dbReference>
<keyword evidence="1 7" id="KW-0806">Transcription termination</keyword>
<evidence type="ECO:0000256" key="5">
    <source>
        <dbReference type="ARBA" id="ARBA00023015"/>
    </source>
</evidence>
<dbReference type="CDD" id="cd22529">
    <property type="entry name" value="KH-II_NusA_rpt2"/>
    <property type="match status" value="1"/>
</dbReference>
<evidence type="ECO:0000256" key="4">
    <source>
        <dbReference type="ARBA" id="ARBA00022884"/>
    </source>
</evidence>
<dbReference type="NCBIfam" id="TIGR01953">
    <property type="entry name" value="NusA"/>
    <property type="match status" value="1"/>
</dbReference>
<organism evidence="9 10">
    <name type="scientific">Gemelliphila asaccharolytica</name>
    <dbReference type="NCBI Taxonomy" id="502393"/>
    <lineage>
        <taxon>Bacteria</taxon>
        <taxon>Bacillati</taxon>
        <taxon>Bacillota</taxon>
        <taxon>Bacilli</taxon>
        <taxon>Bacillales</taxon>
        <taxon>Gemellaceae</taxon>
        <taxon>Gemelliphila</taxon>
    </lineage>
</organism>
<comment type="subcellular location">
    <subcellularLocation>
        <location evidence="7">Cytoplasm</location>
    </subcellularLocation>
</comment>
<evidence type="ECO:0000259" key="8">
    <source>
        <dbReference type="PROSITE" id="PS50126"/>
    </source>
</evidence>
<dbReference type="InterPro" id="IPR003029">
    <property type="entry name" value="S1_domain"/>
</dbReference>
<keyword evidence="3 7" id="KW-0889">Transcription antitermination</keyword>
<evidence type="ECO:0000313" key="9">
    <source>
        <dbReference type="EMBL" id="KXB58636.1"/>
    </source>
</evidence>
<dbReference type="RefSeq" id="WP_066129344.1">
    <property type="nucleotide sequence ID" value="NZ_KQ959861.1"/>
</dbReference>
<dbReference type="PANTHER" id="PTHR22648">
    <property type="entry name" value="TRANSCRIPTION TERMINATION FACTOR NUSA"/>
    <property type="match status" value="1"/>
</dbReference>
<name>A0ABR5TMR7_9BACL</name>
<dbReference type="SUPFAM" id="SSF69705">
    <property type="entry name" value="Transcription factor NusA, N-terminal domain"/>
    <property type="match status" value="1"/>
</dbReference>
<keyword evidence="10" id="KW-1185">Reference proteome</keyword>
<dbReference type="CDD" id="cd04455">
    <property type="entry name" value="S1_NusA"/>
    <property type="match status" value="1"/>
</dbReference>
<reference evidence="9 10" key="1">
    <citation type="submission" date="2016-01" db="EMBL/GenBank/DDBJ databases">
        <authorList>
            <person name="Mitreva M."/>
            <person name="Pepin K.H."/>
            <person name="Mihindukulasuriya K.A."/>
            <person name="Fulton R."/>
            <person name="Fronick C."/>
            <person name="O'Laughlin M."/>
            <person name="Miner T."/>
            <person name="Herter B."/>
            <person name="Rosa B.A."/>
            <person name="Cordes M."/>
            <person name="Tomlinson C."/>
            <person name="Wollam A."/>
            <person name="Palsikar V.B."/>
            <person name="Mardis E.R."/>
            <person name="Wilson R.K."/>
        </authorList>
    </citation>
    <scope>NUCLEOTIDE SEQUENCE [LARGE SCALE GENOMIC DNA]</scope>
    <source>
        <strain evidence="9 10">KA00071</strain>
    </source>
</reference>
<keyword evidence="5 7" id="KW-0805">Transcription regulation</keyword>
<keyword evidence="6 7" id="KW-0804">Transcription</keyword>
<dbReference type="InterPro" id="IPR058582">
    <property type="entry name" value="KH_NusA_2nd"/>
</dbReference>
<dbReference type="PROSITE" id="PS50126">
    <property type="entry name" value="S1"/>
    <property type="match status" value="1"/>
</dbReference>
<dbReference type="Gene3D" id="2.40.50.140">
    <property type="entry name" value="Nucleic acid-binding proteins"/>
    <property type="match status" value="1"/>
</dbReference>
<dbReference type="Pfam" id="PF26594">
    <property type="entry name" value="KH_NusA_2nd"/>
    <property type="match status" value="1"/>
</dbReference>
<gene>
    <name evidence="7" type="primary">nusA</name>
    <name evidence="9" type="ORF">HMPREF1871_00402</name>
</gene>
<dbReference type="Gene3D" id="3.30.300.20">
    <property type="match status" value="2"/>
</dbReference>
<sequence length="347" mass="39411">MSKNLLKAIDLIEKEKGIDKEILYDAVELALLSAYKKNYNSSKNVRVNFDRDTGDYKFIIRKDVVNEVYDDRIEFSLEDALKVNPAYEVGDIYEEEDIPENFGRVAAQAAKQALIQRLREAEKEVLYNKYVKYEGEILSGYVDRVDSRYVYVKLGNIEAILGEKDQVKGEIYVPQTSIEVYVVKVDNPTKGSKPHVLVSRTHPDFIKRLFEKEVPEIYDGTVEIKSVSREAGERTKIAVYSENKNIDPVGACVGTSGIRVNNILSEINEEKIDIIPWNKEVDKFIINSLSPAKVLDIKLCEEDKTAIVNVDEGQLSLAIGKKGQNVRLAARLTGWKIDIKTNKKQEE</sequence>
<dbReference type="CDD" id="cd02134">
    <property type="entry name" value="KH-II_NusA_rpt1"/>
    <property type="match status" value="1"/>
</dbReference>
<dbReference type="Gene3D" id="3.30.1480.10">
    <property type="entry name" value="NusA, N-terminal domain"/>
    <property type="match status" value="1"/>
</dbReference>
<dbReference type="Proteomes" id="UP000070467">
    <property type="component" value="Unassembled WGS sequence"/>
</dbReference>
<dbReference type="SUPFAM" id="SSF54814">
    <property type="entry name" value="Prokaryotic type KH domain (KH-domain type II)"/>
    <property type="match status" value="2"/>
</dbReference>
<dbReference type="InterPro" id="IPR036555">
    <property type="entry name" value="NusA_N_sf"/>
</dbReference>
<comment type="similarity">
    <text evidence="7">Belongs to the NusA family.</text>
</comment>
<comment type="subunit">
    <text evidence="7">Monomer. Binds directly to the core enzyme of the DNA-dependent RNA polymerase and to nascent RNA.</text>
</comment>
<evidence type="ECO:0000256" key="2">
    <source>
        <dbReference type="ARBA" id="ARBA00022490"/>
    </source>
</evidence>
<evidence type="ECO:0000256" key="1">
    <source>
        <dbReference type="ARBA" id="ARBA00022472"/>
    </source>
</evidence>
<dbReference type="HAMAP" id="MF_00945_B">
    <property type="entry name" value="NusA_B"/>
    <property type="match status" value="1"/>
</dbReference>
<comment type="caution">
    <text evidence="9">The sequence shown here is derived from an EMBL/GenBank/DDBJ whole genome shotgun (WGS) entry which is preliminary data.</text>
</comment>
<dbReference type="SUPFAM" id="SSF50249">
    <property type="entry name" value="Nucleic acid-binding proteins"/>
    <property type="match status" value="1"/>
</dbReference>
<comment type="function">
    <text evidence="7">Participates in both transcription termination and antitermination.</text>
</comment>
<protein>
    <recommendedName>
        <fullName evidence="7">Transcription termination/antitermination protein NusA</fullName>
    </recommendedName>
</protein>
<evidence type="ECO:0000256" key="7">
    <source>
        <dbReference type="HAMAP-Rule" id="MF_00945"/>
    </source>
</evidence>
<proteinExistence type="inferred from homology"/>
<feature type="domain" description="S1 motif" evidence="8">
    <location>
        <begin position="135"/>
        <end position="201"/>
    </location>
</feature>
<evidence type="ECO:0000256" key="3">
    <source>
        <dbReference type="ARBA" id="ARBA00022814"/>
    </source>
</evidence>
<dbReference type="InterPro" id="IPR030842">
    <property type="entry name" value="TF_NusA_bacterial"/>
</dbReference>
<dbReference type="InterPro" id="IPR025249">
    <property type="entry name" value="TF_NusA_KH_1st"/>
</dbReference>
<dbReference type="EMBL" id="LSDB01000008">
    <property type="protein sequence ID" value="KXB58636.1"/>
    <property type="molecule type" value="Genomic_DNA"/>
</dbReference>
<dbReference type="Pfam" id="PF08529">
    <property type="entry name" value="NusA_N"/>
    <property type="match status" value="1"/>
</dbReference>
<keyword evidence="2 7" id="KW-0963">Cytoplasm</keyword>
<dbReference type="PANTHER" id="PTHR22648:SF0">
    <property type="entry name" value="TRANSCRIPTION TERMINATION_ANTITERMINATION PROTEIN NUSA"/>
    <property type="match status" value="1"/>
</dbReference>
<dbReference type="InterPro" id="IPR015946">
    <property type="entry name" value="KH_dom-like_a/b"/>
</dbReference>